<sequence>MLVATAVEASGGNGVSIAPNTRRLCAAENERLALHPELEGSSPARVVRGTTSLSNSFASVALRSRHLQKRVVARACEIRLRAEQAMSEESCHFGYGYGYGYGYVYVYGCSRQCPPTTYLPQQKGAEGRRRA</sequence>
<proteinExistence type="predicted"/>
<name>A0ABR4QCT3_9CEST</name>
<dbReference type="EMBL" id="JAKROA010000005">
    <property type="protein sequence ID" value="KAL5107153.1"/>
    <property type="molecule type" value="Genomic_DNA"/>
</dbReference>
<evidence type="ECO:0000313" key="2">
    <source>
        <dbReference type="Proteomes" id="UP001651158"/>
    </source>
</evidence>
<comment type="caution">
    <text evidence="1">The sequence shown here is derived from an EMBL/GenBank/DDBJ whole genome shotgun (WGS) entry which is preliminary data.</text>
</comment>
<organism evidence="1 2">
    <name type="scientific">Taenia crassiceps</name>
    <dbReference type="NCBI Taxonomy" id="6207"/>
    <lineage>
        <taxon>Eukaryota</taxon>
        <taxon>Metazoa</taxon>
        <taxon>Spiralia</taxon>
        <taxon>Lophotrochozoa</taxon>
        <taxon>Platyhelminthes</taxon>
        <taxon>Cestoda</taxon>
        <taxon>Eucestoda</taxon>
        <taxon>Cyclophyllidea</taxon>
        <taxon>Taeniidae</taxon>
        <taxon>Taenia</taxon>
    </lineage>
</organism>
<reference evidence="1 2" key="1">
    <citation type="journal article" date="2022" name="Front. Cell. Infect. Microbiol.">
        <title>The Genomes of Two Strains of Taenia crassiceps the Animal Model for the Study of Human Cysticercosis.</title>
        <authorList>
            <person name="Bobes R.J."/>
            <person name="Estrada K."/>
            <person name="Rios-Valencia D.G."/>
            <person name="Calderon-Gallegos A."/>
            <person name="de la Torre P."/>
            <person name="Carrero J.C."/>
            <person name="Sanchez-Flores A."/>
            <person name="Laclette J.P."/>
        </authorList>
    </citation>
    <scope>NUCLEOTIDE SEQUENCE [LARGE SCALE GENOMIC DNA]</scope>
    <source>
        <strain evidence="1">WFUcys</strain>
    </source>
</reference>
<accession>A0ABR4QCT3</accession>
<gene>
    <name evidence="1" type="ORF">TcWFU_009851</name>
</gene>
<keyword evidence="2" id="KW-1185">Reference proteome</keyword>
<evidence type="ECO:0000313" key="1">
    <source>
        <dbReference type="EMBL" id="KAL5107153.1"/>
    </source>
</evidence>
<protein>
    <submittedName>
        <fullName evidence="1">Uncharacterized protein</fullName>
    </submittedName>
</protein>
<dbReference type="Proteomes" id="UP001651158">
    <property type="component" value="Unassembled WGS sequence"/>
</dbReference>